<sequence>MPDLHPPCFALWQSCRLAAARCLSLRQQPHLLRGKAFVAILFIRPPLSIPAFLKEAPVGASPSACGKCSMGRNAFLCPFPPDHNTTEVRGGLQKPRLFQAAHCFAGESQPVPVSAGCCHTHSLSAASLSCLLVFCMVLIHSS</sequence>
<proteinExistence type="predicted"/>
<name>A0A8V5GE88_MELUD</name>
<keyword evidence="2" id="KW-1185">Reference proteome</keyword>
<organism evidence="1 2">
    <name type="scientific">Melopsittacus undulatus</name>
    <name type="common">Budgerigar</name>
    <name type="synonym">Psittacus undulatus</name>
    <dbReference type="NCBI Taxonomy" id="13146"/>
    <lineage>
        <taxon>Eukaryota</taxon>
        <taxon>Metazoa</taxon>
        <taxon>Chordata</taxon>
        <taxon>Craniata</taxon>
        <taxon>Vertebrata</taxon>
        <taxon>Euteleostomi</taxon>
        <taxon>Archelosauria</taxon>
        <taxon>Archosauria</taxon>
        <taxon>Dinosauria</taxon>
        <taxon>Saurischia</taxon>
        <taxon>Theropoda</taxon>
        <taxon>Coelurosauria</taxon>
        <taxon>Aves</taxon>
        <taxon>Neognathae</taxon>
        <taxon>Neoaves</taxon>
        <taxon>Telluraves</taxon>
        <taxon>Australaves</taxon>
        <taxon>Psittaciformes</taxon>
        <taxon>Psittaculidae</taxon>
        <taxon>Melopsittacus</taxon>
    </lineage>
</organism>
<reference evidence="1" key="1">
    <citation type="submission" date="2020-03" db="EMBL/GenBank/DDBJ databases">
        <title>Melopsittacus undulatus (budgerigar) genome, bMelUnd1, maternal haplotype with Z.</title>
        <authorList>
            <person name="Gedman G."/>
            <person name="Mountcastle J."/>
            <person name="Haase B."/>
            <person name="Formenti G."/>
            <person name="Wright T."/>
            <person name="Apodaca J."/>
            <person name="Pelan S."/>
            <person name="Chow W."/>
            <person name="Rhie A."/>
            <person name="Howe K."/>
            <person name="Fedrigo O."/>
            <person name="Jarvis E.D."/>
        </authorList>
    </citation>
    <scope>NUCLEOTIDE SEQUENCE [LARGE SCALE GENOMIC DNA]</scope>
</reference>
<reference evidence="1" key="3">
    <citation type="submission" date="2025-09" db="UniProtKB">
        <authorList>
            <consortium name="Ensembl"/>
        </authorList>
    </citation>
    <scope>IDENTIFICATION</scope>
</reference>
<accession>A0A8V5GE88</accession>
<evidence type="ECO:0000313" key="1">
    <source>
        <dbReference type="Ensembl" id="ENSMUNP00000025271.1"/>
    </source>
</evidence>
<evidence type="ECO:0000313" key="2">
    <source>
        <dbReference type="Proteomes" id="UP000694405"/>
    </source>
</evidence>
<reference evidence="1" key="2">
    <citation type="submission" date="2025-08" db="UniProtKB">
        <authorList>
            <consortium name="Ensembl"/>
        </authorList>
    </citation>
    <scope>IDENTIFICATION</scope>
</reference>
<dbReference type="Ensembl" id="ENSMUNT00000027310.1">
    <property type="protein sequence ID" value="ENSMUNP00000025271.1"/>
    <property type="gene ID" value="ENSMUNG00000018454.1"/>
</dbReference>
<dbReference type="Proteomes" id="UP000694405">
    <property type="component" value="Chromosome 2"/>
</dbReference>
<dbReference type="AlphaFoldDB" id="A0A8V5GE88"/>
<protein>
    <submittedName>
        <fullName evidence="1">Uncharacterized protein</fullName>
    </submittedName>
</protein>